<name>A0A974WF32_9BACT</name>
<dbReference type="RefSeq" id="WP_205721309.1">
    <property type="nucleotide sequence ID" value="NZ_CP070608.1"/>
</dbReference>
<dbReference type="Gene3D" id="3.40.50.300">
    <property type="entry name" value="P-loop containing nucleotide triphosphate hydrolases"/>
    <property type="match status" value="1"/>
</dbReference>
<evidence type="ECO:0000313" key="3">
    <source>
        <dbReference type="Proteomes" id="UP000662783"/>
    </source>
</evidence>
<keyword evidence="1" id="KW-0808">Transferase</keyword>
<dbReference type="PANTHER" id="PTHR12788">
    <property type="entry name" value="PROTEIN-TYROSINE SULFOTRANSFERASE 2"/>
    <property type="match status" value="1"/>
</dbReference>
<protein>
    <submittedName>
        <fullName evidence="2">Sulfotransferase</fullName>
    </submittedName>
</protein>
<dbReference type="AlphaFoldDB" id="A0A974WF32"/>
<dbReference type="Pfam" id="PF13469">
    <property type="entry name" value="Sulfotransfer_3"/>
    <property type="match status" value="2"/>
</dbReference>
<dbReference type="PANTHER" id="PTHR12788:SF10">
    <property type="entry name" value="PROTEIN-TYROSINE SULFOTRANSFERASE"/>
    <property type="match status" value="1"/>
</dbReference>
<dbReference type="InterPro" id="IPR027417">
    <property type="entry name" value="P-loop_NTPase"/>
</dbReference>
<sequence length="282" mass="32472">MKNVFIIGAGRSGTNLLRDILCHFEGVVTWPCDEINYIWKHGNKKTVTDELGVEHARPEVKKYLQNEFEKFSSSNNASILVEKTCANSLRVPFINEIFPEGKYILLLRNGLDVTASALKRWKAPLDIPYIYKKAKWIPKIDIPYYAFNYFTNRLKKVFSKSKSLAFWGPKYKDMAADLSSRSLEEVCALQWSRCVEKSITDLENLGSDKYIKVYYENLVSEPISEVKRIIEFMELNISYVDLVSACDCVSTNSLSKGNKELTIDSQQKIREIVDPIIKKHFL</sequence>
<keyword evidence="3" id="KW-1185">Reference proteome</keyword>
<dbReference type="Proteomes" id="UP000662783">
    <property type="component" value="Chromosome"/>
</dbReference>
<dbReference type="GO" id="GO:0008476">
    <property type="term" value="F:protein-tyrosine sulfotransferase activity"/>
    <property type="evidence" value="ECO:0007669"/>
    <property type="project" value="InterPro"/>
</dbReference>
<dbReference type="EMBL" id="CP070608">
    <property type="protein sequence ID" value="QSE96795.1"/>
    <property type="molecule type" value="Genomic_DNA"/>
</dbReference>
<dbReference type="KEGG" id="fuv:JR347_14510"/>
<evidence type="ECO:0000256" key="1">
    <source>
        <dbReference type="ARBA" id="ARBA00022679"/>
    </source>
</evidence>
<accession>A0A974WF32</accession>
<dbReference type="InterPro" id="IPR026634">
    <property type="entry name" value="TPST-like"/>
</dbReference>
<proteinExistence type="predicted"/>
<organism evidence="2 3">
    <name type="scientific">Fulvivirga lutea</name>
    <dbReference type="NCBI Taxonomy" id="2810512"/>
    <lineage>
        <taxon>Bacteria</taxon>
        <taxon>Pseudomonadati</taxon>
        <taxon>Bacteroidota</taxon>
        <taxon>Cytophagia</taxon>
        <taxon>Cytophagales</taxon>
        <taxon>Fulvivirgaceae</taxon>
        <taxon>Fulvivirga</taxon>
    </lineage>
</organism>
<reference evidence="2" key="1">
    <citation type="submission" date="2021-02" db="EMBL/GenBank/DDBJ databases">
        <title>Fulvivirga sp. S481 isolated from sea water.</title>
        <authorList>
            <person name="Bae S.S."/>
            <person name="Baek K."/>
        </authorList>
    </citation>
    <scope>NUCLEOTIDE SEQUENCE</scope>
    <source>
        <strain evidence="2">S481</strain>
    </source>
</reference>
<gene>
    <name evidence="2" type="ORF">JR347_14510</name>
</gene>
<dbReference type="SUPFAM" id="SSF52540">
    <property type="entry name" value="P-loop containing nucleoside triphosphate hydrolases"/>
    <property type="match status" value="1"/>
</dbReference>
<evidence type="ECO:0000313" key="2">
    <source>
        <dbReference type="EMBL" id="QSE96795.1"/>
    </source>
</evidence>